<comment type="caution">
    <text evidence="1">The sequence shown here is derived from an EMBL/GenBank/DDBJ whole genome shotgun (WGS) entry which is preliminary data.</text>
</comment>
<organism evidence="1 2">
    <name type="scientific">Populus alba x Populus x berolinensis</name>
    <dbReference type="NCBI Taxonomy" id="444605"/>
    <lineage>
        <taxon>Eukaryota</taxon>
        <taxon>Viridiplantae</taxon>
        <taxon>Streptophyta</taxon>
        <taxon>Embryophyta</taxon>
        <taxon>Tracheophyta</taxon>
        <taxon>Spermatophyta</taxon>
        <taxon>Magnoliopsida</taxon>
        <taxon>eudicotyledons</taxon>
        <taxon>Gunneridae</taxon>
        <taxon>Pentapetalae</taxon>
        <taxon>rosids</taxon>
        <taxon>fabids</taxon>
        <taxon>Malpighiales</taxon>
        <taxon>Salicaceae</taxon>
        <taxon>Saliceae</taxon>
        <taxon>Populus</taxon>
    </lineage>
</organism>
<gene>
    <name evidence="1" type="ORF">NC653_020872</name>
</gene>
<dbReference type="EMBL" id="JAQIZT010000008">
    <property type="protein sequence ID" value="KAJ6987748.1"/>
    <property type="molecule type" value="Genomic_DNA"/>
</dbReference>
<accession>A0AAD6MLI1</accession>
<reference evidence="1" key="1">
    <citation type="journal article" date="2023" name="Mol. Ecol. Resour.">
        <title>Chromosome-level genome assembly of a triploid poplar Populus alba 'Berolinensis'.</title>
        <authorList>
            <person name="Chen S."/>
            <person name="Yu Y."/>
            <person name="Wang X."/>
            <person name="Wang S."/>
            <person name="Zhang T."/>
            <person name="Zhou Y."/>
            <person name="He R."/>
            <person name="Meng N."/>
            <person name="Wang Y."/>
            <person name="Liu W."/>
            <person name="Liu Z."/>
            <person name="Liu J."/>
            <person name="Guo Q."/>
            <person name="Huang H."/>
            <person name="Sederoff R.R."/>
            <person name="Wang G."/>
            <person name="Qu G."/>
            <person name="Chen S."/>
        </authorList>
    </citation>
    <scope>NUCLEOTIDE SEQUENCE</scope>
    <source>
        <strain evidence="1">SC-2020</strain>
    </source>
</reference>
<name>A0AAD6MLI1_9ROSI</name>
<evidence type="ECO:0000313" key="2">
    <source>
        <dbReference type="Proteomes" id="UP001164929"/>
    </source>
</evidence>
<evidence type="ECO:0000313" key="1">
    <source>
        <dbReference type="EMBL" id="KAJ6987748.1"/>
    </source>
</evidence>
<dbReference type="AlphaFoldDB" id="A0AAD6MLI1"/>
<sequence length="61" mass="6838">MCGSPCWAPLLVIAPMKDFVLLVWQYNRGRMDGETIRDESERSISIKTAVALLSVVVRAPF</sequence>
<keyword evidence="2" id="KW-1185">Reference proteome</keyword>
<proteinExistence type="predicted"/>
<dbReference type="Proteomes" id="UP001164929">
    <property type="component" value="Chromosome 8"/>
</dbReference>
<protein>
    <submittedName>
        <fullName evidence="1">Uncharacterized protein</fullName>
    </submittedName>
</protein>